<dbReference type="AlphaFoldDB" id="A0A423PK68"/>
<gene>
    <name evidence="2" type="ORF">SAJA_11920</name>
</gene>
<dbReference type="Pfam" id="PF11220">
    <property type="entry name" value="DUF3015"/>
    <property type="match status" value="1"/>
</dbReference>
<keyword evidence="3" id="KW-1185">Reference proteome</keyword>
<evidence type="ECO:0008006" key="4">
    <source>
        <dbReference type="Google" id="ProtNLM"/>
    </source>
</evidence>
<dbReference type="RefSeq" id="WP_123658861.1">
    <property type="nucleotide sequence ID" value="NZ_AYKG01000040.1"/>
</dbReference>
<feature type="chain" id="PRO_5019529397" description="Lipoprotein" evidence="1">
    <location>
        <begin position="31"/>
        <end position="144"/>
    </location>
</feature>
<dbReference type="OrthoDB" id="7066085at2"/>
<sequence length="144" mass="15509">MTESLLLKRHTGKRLAWVLASLVAATQLVACSAIEVTTRRGLQGTTAVGKASGYTLKATGNASVTPPNVPRLAEATAFFESQRRFLARQAAAGGGEDIAALARLLNKREPDRVARWMQAHYSDLFSDRSVQASTVVLRIDAQTI</sequence>
<protein>
    <recommendedName>
        <fullName evidence="4">Lipoprotein</fullName>
    </recommendedName>
</protein>
<evidence type="ECO:0000313" key="2">
    <source>
        <dbReference type="EMBL" id="ROO25998.1"/>
    </source>
</evidence>
<keyword evidence="1" id="KW-0732">Signal</keyword>
<dbReference type="EMBL" id="AYKG01000040">
    <property type="protein sequence ID" value="ROO25998.1"/>
    <property type="molecule type" value="Genomic_DNA"/>
</dbReference>
<dbReference type="Proteomes" id="UP000285310">
    <property type="component" value="Unassembled WGS sequence"/>
</dbReference>
<evidence type="ECO:0000313" key="3">
    <source>
        <dbReference type="Proteomes" id="UP000285310"/>
    </source>
</evidence>
<proteinExistence type="predicted"/>
<accession>A0A423PK68</accession>
<reference evidence="2 3" key="1">
    <citation type="submission" date="2013-10" db="EMBL/GenBank/DDBJ databases">
        <title>Salinisphaera japonica YTM-1 Genome Sequencing.</title>
        <authorList>
            <person name="Lai Q."/>
            <person name="Li C."/>
            <person name="Shao Z."/>
        </authorList>
    </citation>
    <scope>NUCLEOTIDE SEQUENCE [LARGE SCALE GENOMIC DNA]</scope>
    <source>
        <strain evidence="2 3">YTM-1</strain>
    </source>
</reference>
<feature type="signal peptide" evidence="1">
    <location>
        <begin position="1"/>
        <end position="30"/>
    </location>
</feature>
<name>A0A423PK68_9GAMM</name>
<dbReference type="InterPro" id="IPR021383">
    <property type="entry name" value="DUF3015"/>
</dbReference>
<comment type="caution">
    <text evidence="2">The sequence shown here is derived from an EMBL/GenBank/DDBJ whole genome shotgun (WGS) entry which is preliminary data.</text>
</comment>
<organism evidence="2 3">
    <name type="scientific">Salinisphaera japonica YTM-1</name>
    <dbReference type="NCBI Taxonomy" id="1209778"/>
    <lineage>
        <taxon>Bacteria</taxon>
        <taxon>Pseudomonadati</taxon>
        <taxon>Pseudomonadota</taxon>
        <taxon>Gammaproteobacteria</taxon>
        <taxon>Salinisphaerales</taxon>
        <taxon>Salinisphaeraceae</taxon>
        <taxon>Salinisphaera</taxon>
    </lineage>
</organism>
<dbReference type="InParanoid" id="A0A423PK68"/>
<evidence type="ECO:0000256" key="1">
    <source>
        <dbReference type="SAM" id="SignalP"/>
    </source>
</evidence>